<keyword evidence="3" id="KW-0969">Cilium</keyword>
<feature type="compositionally biased region" description="Polar residues" evidence="1">
    <location>
        <begin position="53"/>
        <end position="62"/>
    </location>
</feature>
<feature type="region of interest" description="Disordered" evidence="1">
    <location>
        <begin position="45"/>
        <end position="111"/>
    </location>
</feature>
<evidence type="ECO:0000313" key="4">
    <source>
        <dbReference type="Proteomes" id="UP000006322"/>
    </source>
</evidence>
<dbReference type="OrthoDB" id="1792985at2"/>
<dbReference type="Proteomes" id="UP000006322">
    <property type="component" value="Unassembled WGS sequence"/>
</dbReference>
<sequence>MLQQIATAKSDVAAYAVEVSDESMSKLQNADEFAFMLANEKAANKGIKKGSDPNAQQGTQGPRTEKAEADKDSKANSRHSTANIAKEQNNDGQRVLSAEDKKISSSHLPNENVAAEAEVQSADVKIMEPLGNEAEFAASNAVTIFSKNTDKMNNDDNLNGSHWLSIVEQLAANSLSETDTATVTKADELLTKESTDKDDLSLSLENEAQELLLSLLKKLNLQSDGSAGEQLDNAGTTSSTPDDVTKMKTLLDNNPELIEQLQQLLTSQDPQVIENKALSSEELENLVEALTSLIDLETVSVDEQASGSTPSSMLDSAESTSLDLQSVQSASQVTEVMQDASNKEIAFMLASVLDGELNQQQLALLEGKPELQKLLQLTPNKLESALTMLAKQVQQINGTANGQVSPEQDMTSSTAPALDNVLSKTEAAGLPEFVLALKAGLAEVKGQLEKGREPGIDLKGLVNDAIKASPELASNMLSSKSEQVELATRSVMQVIDVAQLMSTALEQSTQQQAVNSTYREQGISMVEQTKASQLHQGQFDKALNLAKPEAHQQLAEKVRFMVNTNQLVADIRLDPAELGSMHVKVSVSGESASVSFVVQSLHAKEAIDNATPKLREMLADKGIELGQSSVEQESGEQDGEQQNAGKGQGEANEQGIPDVEVPDGSLQQPIVNGALGGIDYFV</sequence>
<dbReference type="AlphaFoldDB" id="K6ZE84"/>
<evidence type="ECO:0000259" key="2">
    <source>
        <dbReference type="Pfam" id="PF02120"/>
    </source>
</evidence>
<feature type="compositionally biased region" description="Polar residues" evidence="1">
    <location>
        <begin position="78"/>
        <end position="92"/>
    </location>
</feature>
<feature type="compositionally biased region" description="Polar residues" evidence="1">
    <location>
        <begin position="233"/>
        <end position="242"/>
    </location>
</feature>
<dbReference type="STRING" id="1129793.GPLA_3477"/>
<feature type="compositionally biased region" description="Basic and acidic residues" evidence="1">
    <location>
        <begin position="63"/>
        <end position="75"/>
    </location>
</feature>
<dbReference type="CDD" id="cd17470">
    <property type="entry name" value="T3SS_Flik_C"/>
    <property type="match status" value="1"/>
</dbReference>
<accession>K6ZE84</accession>
<keyword evidence="3" id="KW-0966">Cell projection</keyword>
<feature type="region of interest" description="Disordered" evidence="1">
    <location>
        <begin position="628"/>
        <end position="669"/>
    </location>
</feature>
<dbReference type="EMBL" id="BAER01000107">
    <property type="protein sequence ID" value="GAC34366.1"/>
    <property type="molecule type" value="Genomic_DNA"/>
</dbReference>
<dbReference type="Gene3D" id="3.30.750.140">
    <property type="match status" value="1"/>
</dbReference>
<keyword evidence="3" id="KW-0282">Flagellum</keyword>
<reference evidence="4" key="1">
    <citation type="journal article" date="2014" name="Environ. Microbiol.">
        <title>Comparative genomics of the marine bacterial genus Glaciecola reveals the high degree of genomic diversity and genomic characteristic for cold adaptation.</title>
        <authorList>
            <person name="Qin Q.L."/>
            <person name="Xie B.B."/>
            <person name="Yu Y."/>
            <person name="Shu Y.L."/>
            <person name="Rong J.C."/>
            <person name="Zhang Y.J."/>
            <person name="Zhao D.L."/>
            <person name="Chen X.L."/>
            <person name="Zhang X.Y."/>
            <person name="Chen B."/>
            <person name="Zhou B.C."/>
            <person name="Zhang Y.Z."/>
        </authorList>
    </citation>
    <scope>NUCLEOTIDE SEQUENCE [LARGE SCALE GENOMIC DNA]</scope>
    <source>
        <strain evidence="4">LMG 21857</strain>
    </source>
</reference>
<gene>
    <name evidence="3" type="primary">fliK</name>
    <name evidence="3" type="ORF">GPLA_3477</name>
</gene>
<dbReference type="Pfam" id="PF02120">
    <property type="entry name" value="Flg_hook"/>
    <property type="match status" value="1"/>
</dbReference>
<dbReference type="InterPro" id="IPR021136">
    <property type="entry name" value="Flagellar_hook_control-like_C"/>
</dbReference>
<organism evidence="3 4">
    <name type="scientific">Paraglaciecola polaris LMG 21857</name>
    <dbReference type="NCBI Taxonomy" id="1129793"/>
    <lineage>
        <taxon>Bacteria</taxon>
        <taxon>Pseudomonadati</taxon>
        <taxon>Pseudomonadota</taxon>
        <taxon>Gammaproteobacteria</taxon>
        <taxon>Alteromonadales</taxon>
        <taxon>Alteromonadaceae</taxon>
        <taxon>Paraglaciecola</taxon>
    </lineage>
</organism>
<dbReference type="InterPro" id="IPR052563">
    <property type="entry name" value="FliK"/>
</dbReference>
<name>K6ZE84_9ALTE</name>
<feature type="region of interest" description="Disordered" evidence="1">
    <location>
        <begin position="225"/>
        <end position="247"/>
    </location>
</feature>
<proteinExistence type="predicted"/>
<comment type="caution">
    <text evidence="3">The sequence shown here is derived from an EMBL/GenBank/DDBJ whole genome shotgun (WGS) entry which is preliminary data.</text>
</comment>
<protein>
    <submittedName>
        <fullName evidence="3">Flagellar hook-length control protein FliK</fullName>
    </submittedName>
</protein>
<evidence type="ECO:0000313" key="3">
    <source>
        <dbReference type="EMBL" id="GAC34366.1"/>
    </source>
</evidence>
<keyword evidence="4" id="KW-1185">Reference proteome</keyword>
<dbReference type="RefSeq" id="WP_007106131.1">
    <property type="nucleotide sequence ID" value="NZ_BAER01000107.1"/>
</dbReference>
<evidence type="ECO:0000256" key="1">
    <source>
        <dbReference type="SAM" id="MobiDB-lite"/>
    </source>
</evidence>
<dbReference type="PANTHER" id="PTHR37533">
    <property type="entry name" value="FLAGELLAR HOOK-LENGTH CONTROL PROTEIN"/>
    <property type="match status" value="1"/>
</dbReference>
<dbReference type="InterPro" id="IPR038610">
    <property type="entry name" value="FliK-like_C_sf"/>
</dbReference>
<feature type="domain" description="Flagellar hook-length control protein-like C-terminal" evidence="2">
    <location>
        <begin position="556"/>
        <end position="638"/>
    </location>
</feature>
<dbReference type="PANTHER" id="PTHR37533:SF2">
    <property type="entry name" value="FLAGELLAR HOOK-LENGTH CONTROL PROTEIN"/>
    <property type="match status" value="1"/>
</dbReference>